<organism evidence="2 4">
    <name type="scientific">Modestobacter muralis</name>
    <dbReference type="NCBI Taxonomy" id="1608614"/>
    <lineage>
        <taxon>Bacteria</taxon>
        <taxon>Bacillati</taxon>
        <taxon>Actinomycetota</taxon>
        <taxon>Actinomycetes</taxon>
        <taxon>Geodermatophilales</taxon>
        <taxon>Geodermatophilaceae</taxon>
        <taxon>Modestobacter</taxon>
    </lineage>
</organism>
<gene>
    <name evidence="2" type="ORF">G3R41_17170</name>
    <name evidence="1" type="ORF">GCU67_16520</name>
</gene>
<reference evidence="1 3" key="1">
    <citation type="submission" date="2020-01" db="EMBL/GenBank/DDBJ databases">
        <title>the WGS Modestobacter muralis CPCC 204518.</title>
        <authorList>
            <person name="Jiang Z."/>
        </authorList>
    </citation>
    <scope>NUCLEOTIDE SEQUENCE [LARGE SCALE GENOMIC DNA]</scope>
    <source>
        <strain evidence="1 3">DSM 100205</strain>
    </source>
</reference>
<proteinExistence type="predicted"/>
<dbReference type="Proteomes" id="UP000471152">
    <property type="component" value="Unassembled WGS sequence"/>
</dbReference>
<dbReference type="AlphaFoldDB" id="A0A6P0HEL7"/>
<dbReference type="EMBL" id="JAAGWH010000049">
    <property type="protein sequence ID" value="NEK95756.1"/>
    <property type="molecule type" value="Genomic_DNA"/>
</dbReference>
<accession>A0A6P0HEL7</accession>
<protein>
    <submittedName>
        <fullName evidence="2">DUF2795 domain-containing protein</fullName>
    </submittedName>
</protein>
<sequence>MVSPIDIQKALSGIEYPAKRDDVVKHAESHGGGDDVLEALKGIDDQEYDTPAAVSKAVFN</sequence>
<dbReference type="Pfam" id="PF11387">
    <property type="entry name" value="DUF2795"/>
    <property type="match status" value="1"/>
</dbReference>
<dbReference type="InterPro" id="IPR021527">
    <property type="entry name" value="DUF2795"/>
</dbReference>
<dbReference type="EMBL" id="JAAGWB010000051">
    <property type="protein sequence ID" value="NEN52644.1"/>
    <property type="molecule type" value="Genomic_DNA"/>
</dbReference>
<comment type="caution">
    <text evidence="2">The sequence shown here is derived from an EMBL/GenBank/DDBJ whole genome shotgun (WGS) entry which is preliminary data.</text>
</comment>
<evidence type="ECO:0000313" key="1">
    <source>
        <dbReference type="EMBL" id="NEK95756.1"/>
    </source>
</evidence>
<evidence type="ECO:0000313" key="2">
    <source>
        <dbReference type="EMBL" id="NEN52644.1"/>
    </source>
</evidence>
<evidence type="ECO:0000313" key="3">
    <source>
        <dbReference type="Proteomes" id="UP000468828"/>
    </source>
</evidence>
<dbReference type="RefSeq" id="WP_163612299.1">
    <property type="nucleotide sequence ID" value="NZ_JAAGWB010000051.1"/>
</dbReference>
<dbReference type="Proteomes" id="UP000468828">
    <property type="component" value="Unassembled WGS sequence"/>
</dbReference>
<reference evidence="2 4" key="2">
    <citation type="submission" date="2020-02" db="EMBL/GenBank/DDBJ databases">
        <title>The WGS of Modestobacter muralis DSM 100205.</title>
        <authorList>
            <person name="Jiang Z."/>
        </authorList>
    </citation>
    <scope>NUCLEOTIDE SEQUENCE [LARGE SCALE GENOMIC DNA]</scope>
    <source>
        <strain evidence="2 4">DSM 100205</strain>
    </source>
</reference>
<evidence type="ECO:0000313" key="4">
    <source>
        <dbReference type="Proteomes" id="UP000471152"/>
    </source>
</evidence>
<keyword evidence="3" id="KW-1185">Reference proteome</keyword>
<name>A0A6P0HEL7_9ACTN</name>